<evidence type="ECO:0008006" key="3">
    <source>
        <dbReference type="Google" id="ProtNLM"/>
    </source>
</evidence>
<organism evidence="1 2">
    <name type="scientific">Polyporus arcularius HHB13444</name>
    <dbReference type="NCBI Taxonomy" id="1314778"/>
    <lineage>
        <taxon>Eukaryota</taxon>
        <taxon>Fungi</taxon>
        <taxon>Dikarya</taxon>
        <taxon>Basidiomycota</taxon>
        <taxon>Agaricomycotina</taxon>
        <taxon>Agaricomycetes</taxon>
        <taxon>Polyporales</taxon>
        <taxon>Polyporaceae</taxon>
        <taxon>Polyporus</taxon>
    </lineage>
</organism>
<gene>
    <name evidence="1" type="ORF">K466DRAFT_248293</name>
</gene>
<name>A0A5C3PR60_9APHY</name>
<proteinExistence type="predicted"/>
<evidence type="ECO:0000313" key="2">
    <source>
        <dbReference type="Proteomes" id="UP000308197"/>
    </source>
</evidence>
<dbReference type="EMBL" id="ML211002">
    <property type="protein sequence ID" value="TFK92245.1"/>
    <property type="molecule type" value="Genomic_DNA"/>
</dbReference>
<sequence>MILDAISTSHLLEELMIDFGKVKYGNGVLLRTIAQHHLRKLTITGITNTIRNSMTVVSSLGQLAPILAELELPDYAHRCAAARVVFPGVRKLGIYVSVSSTYASSLARSFPNLTHLVLRSRSSNARGYNMEIGFFDQARVEHRRQWQENRSLWPSLIYVQAEDPVFIYILGFPRYIRHVSAWWATQTPSNIFPTIVADMRPDTLELCLTRQYYYGLYGLQ</sequence>
<dbReference type="Proteomes" id="UP000308197">
    <property type="component" value="Unassembled WGS sequence"/>
</dbReference>
<protein>
    <recommendedName>
        <fullName evidence="3">F-box domain-containing protein</fullName>
    </recommendedName>
</protein>
<evidence type="ECO:0000313" key="1">
    <source>
        <dbReference type="EMBL" id="TFK92245.1"/>
    </source>
</evidence>
<dbReference type="InParanoid" id="A0A5C3PR60"/>
<dbReference type="AlphaFoldDB" id="A0A5C3PR60"/>
<reference evidence="1 2" key="1">
    <citation type="journal article" date="2019" name="Nat. Ecol. Evol.">
        <title>Megaphylogeny resolves global patterns of mushroom evolution.</title>
        <authorList>
            <person name="Varga T."/>
            <person name="Krizsan K."/>
            <person name="Foldi C."/>
            <person name="Dima B."/>
            <person name="Sanchez-Garcia M."/>
            <person name="Sanchez-Ramirez S."/>
            <person name="Szollosi G.J."/>
            <person name="Szarkandi J.G."/>
            <person name="Papp V."/>
            <person name="Albert L."/>
            <person name="Andreopoulos W."/>
            <person name="Angelini C."/>
            <person name="Antonin V."/>
            <person name="Barry K.W."/>
            <person name="Bougher N.L."/>
            <person name="Buchanan P."/>
            <person name="Buyck B."/>
            <person name="Bense V."/>
            <person name="Catcheside P."/>
            <person name="Chovatia M."/>
            <person name="Cooper J."/>
            <person name="Damon W."/>
            <person name="Desjardin D."/>
            <person name="Finy P."/>
            <person name="Geml J."/>
            <person name="Haridas S."/>
            <person name="Hughes K."/>
            <person name="Justo A."/>
            <person name="Karasinski D."/>
            <person name="Kautmanova I."/>
            <person name="Kiss B."/>
            <person name="Kocsube S."/>
            <person name="Kotiranta H."/>
            <person name="LaButti K.M."/>
            <person name="Lechner B.E."/>
            <person name="Liimatainen K."/>
            <person name="Lipzen A."/>
            <person name="Lukacs Z."/>
            <person name="Mihaltcheva S."/>
            <person name="Morgado L.N."/>
            <person name="Niskanen T."/>
            <person name="Noordeloos M.E."/>
            <person name="Ohm R.A."/>
            <person name="Ortiz-Santana B."/>
            <person name="Ovrebo C."/>
            <person name="Racz N."/>
            <person name="Riley R."/>
            <person name="Savchenko A."/>
            <person name="Shiryaev A."/>
            <person name="Soop K."/>
            <person name="Spirin V."/>
            <person name="Szebenyi C."/>
            <person name="Tomsovsky M."/>
            <person name="Tulloss R.E."/>
            <person name="Uehling J."/>
            <person name="Grigoriev I.V."/>
            <person name="Vagvolgyi C."/>
            <person name="Papp T."/>
            <person name="Martin F.M."/>
            <person name="Miettinen O."/>
            <person name="Hibbett D.S."/>
            <person name="Nagy L.G."/>
        </authorList>
    </citation>
    <scope>NUCLEOTIDE SEQUENCE [LARGE SCALE GENOMIC DNA]</scope>
    <source>
        <strain evidence="1 2">HHB13444</strain>
    </source>
</reference>
<accession>A0A5C3PR60</accession>
<keyword evidence="2" id="KW-1185">Reference proteome</keyword>